<keyword evidence="4 7" id="KW-0812">Transmembrane</keyword>
<evidence type="ECO:0000256" key="5">
    <source>
        <dbReference type="ARBA" id="ARBA00022989"/>
    </source>
</evidence>
<feature type="transmembrane region" description="Helical" evidence="7">
    <location>
        <begin position="181"/>
        <end position="201"/>
    </location>
</feature>
<feature type="transmembrane region" description="Helical" evidence="7">
    <location>
        <begin position="95"/>
        <end position="113"/>
    </location>
</feature>
<dbReference type="InterPro" id="IPR050638">
    <property type="entry name" value="AA-Vitamin_Transporters"/>
</dbReference>
<evidence type="ECO:0000256" key="2">
    <source>
        <dbReference type="ARBA" id="ARBA00007362"/>
    </source>
</evidence>
<keyword evidence="3" id="KW-1003">Cell membrane</keyword>
<evidence type="ECO:0000256" key="6">
    <source>
        <dbReference type="ARBA" id="ARBA00023136"/>
    </source>
</evidence>
<dbReference type="PANTHER" id="PTHR32322:SF18">
    <property type="entry name" value="S-ADENOSYLMETHIONINE_S-ADENOSYLHOMOCYSTEINE TRANSPORTER"/>
    <property type="match status" value="1"/>
</dbReference>
<evidence type="ECO:0000256" key="4">
    <source>
        <dbReference type="ARBA" id="ARBA00022692"/>
    </source>
</evidence>
<evidence type="ECO:0000256" key="7">
    <source>
        <dbReference type="SAM" id="Phobius"/>
    </source>
</evidence>
<dbReference type="InterPro" id="IPR037185">
    <property type="entry name" value="EmrE-like"/>
</dbReference>
<feature type="transmembrane region" description="Helical" evidence="7">
    <location>
        <begin position="246"/>
        <end position="263"/>
    </location>
</feature>
<keyword evidence="6 7" id="KW-0472">Membrane</keyword>
<dbReference type="EMBL" id="JADCLJ010000022">
    <property type="protein sequence ID" value="MBE4909519.1"/>
    <property type="molecule type" value="Genomic_DNA"/>
</dbReference>
<dbReference type="Pfam" id="PF00892">
    <property type="entry name" value="EamA"/>
    <property type="match status" value="2"/>
</dbReference>
<name>A0ABR9QM53_9BACI</name>
<feature type="transmembrane region" description="Helical" evidence="7">
    <location>
        <begin position="65"/>
        <end position="83"/>
    </location>
</feature>
<reference evidence="9 10" key="1">
    <citation type="submission" date="2020-10" db="EMBL/GenBank/DDBJ databases">
        <title>Bacillus sp. HD4P25, an endophyte from a halophyte.</title>
        <authorList>
            <person name="Sun J.-Q."/>
        </authorList>
    </citation>
    <scope>NUCLEOTIDE SEQUENCE [LARGE SCALE GENOMIC DNA]</scope>
    <source>
        <strain evidence="9 10">YIM 93174</strain>
    </source>
</reference>
<dbReference type="InterPro" id="IPR000620">
    <property type="entry name" value="EamA_dom"/>
</dbReference>
<gene>
    <name evidence="9" type="ORF">IMZ08_15820</name>
</gene>
<dbReference type="SUPFAM" id="SSF103481">
    <property type="entry name" value="Multidrug resistance efflux transporter EmrE"/>
    <property type="match status" value="2"/>
</dbReference>
<keyword evidence="5 7" id="KW-1133">Transmembrane helix</keyword>
<dbReference type="PANTHER" id="PTHR32322">
    <property type="entry name" value="INNER MEMBRANE TRANSPORTER"/>
    <property type="match status" value="1"/>
</dbReference>
<comment type="caution">
    <text evidence="9">The sequence shown here is derived from an EMBL/GenBank/DDBJ whole genome shotgun (WGS) entry which is preliminary data.</text>
</comment>
<evidence type="ECO:0000256" key="3">
    <source>
        <dbReference type="ARBA" id="ARBA00022475"/>
    </source>
</evidence>
<feature type="transmembrane region" description="Helical" evidence="7">
    <location>
        <begin position="148"/>
        <end position="169"/>
    </location>
</feature>
<comment type="similarity">
    <text evidence="2">Belongs to the EamA transporter family.</text>
</comment>
<proteinExistence type="inferred from homology"/>
<feature type="domain" description="EamA" evidence="8">
    <location>
        <begin position="152"/>
        <end position="285"/>
    </location>
</feature>
<accession>A0ABR9QM53</accession>
<feature type="domain" description="EamA" evidence="8">
    <location>
        <begin position="4"/>
        <end position="137"/>
    </location>
</feature>
<evidence type="ECO:0000259" key="8">
    <source>
        <dbReference type="Pfam" id="PF00892"/>
    </source>
</evidence>
<feature type="transmembrane region" description="Helical" evidence="7">
    <location>
        <begin position="213"/>
        <end position="234"/>
    </location>
</feature>
<feature type="transmembrane region" description="Helical" evidence="7">
    <location>
        <begin position="269"/>
        <end position="286"/>
    </location>
</feature>
<feature type="transmembrane region" description="Helical" evidence="7">
    <location>
        <begin position="125"/>
        <end position="142"/>
    </location>
</feature>
<evidence type="ECO:0000313" key="10">
    <source>
        <dbReference type="Proteomes" id="UP001516662"/>
    </source>
</evidence>
<sequence length="306" mass="34109">MQLKYYFLLLFTSFLWAGNFVAGKFLVNHGSALLLTEIRWLIAVLCLLPFVWWKEKKITFPKQALTPLLLMGLTGVLLFNFLMFLALENTSADNVGLLSTLNPISIAVASFFFYREKLNFRQMSAMLISLFGILIVISHGNLSNLLSFHFNIGDMFMLGAVAIWGLYSVAARKAMTQVSPYNATLWAGIFGSLLNLPFVLLTSDGIVDPTASFWWAILYSSIGATVLAMIFWNVGIQKVGSVKSGMFLNFNPIFTAILAFIFLGEKLTIPQTAGSIIVILGVYFFTAPKKRLNTSISKHKKRSRIA</sequence>
<evidence type="ECO:0000313" key="9">
    <source>
        <dbReference type="EMBL" id="MBE4909519.1"/>
    </source>
</evidence>
<evidence type="ECO:0000256" key="1">
    <source>
        <dbReference type="ARBA" id="ARBA00004651"/>
    </source>
</evidence>
<dbReference type="Proteomes" id="UP001516662">
    <property type="component" value="Unassembled WGS sequence"/>
</dbReference>
<comment type="subcellular location">
    <subcellularLocation>
        <location evidence="1">Cell membrane</location>
        <topology evidence="1">Multi-pass membrane protein</topology>
    </subcellularLocation>
</comment>
<feature type="transmembrane region" description="Helical" evidence="7">
    <location>
        <begin position="33"/>
        <end position="53"/>
    </location>
</feature>
<organism evidence="9 10">
    <name type="scientific">Litchfieldia luteola</name>
    <dbReference type="NCBI Taxonomy" id="682179"/>
    <lineage>
        <taxon>Bacteria</taxon>
        <taxon>Bacillati</taxon>
        <taxon>Bacillota</taxon>
        <taxon>Bacilli</taxon>
        <taxon>Bacillales</taxon>
        <taxon>Bacillaceae</taxon>
        <taxon>Litchfieldia</taxon>
    </lineage>
</organism>
<protein>
    <submittedName>
        <fullName evidence="9">DMT family transporter</fullName>
    </submittedName>
</protein>
<keyword evidence="10" id="KW-1185">Reference proteome</keyword>
<dbReference type="RefSeq" id="WP_193538217.1">
    <property type="nucleotide sequence ID" value="NZ_JADCLJ010000022.1"/>
</dbReference>